<dbReference type="WBParaSite" id="PSAMB.scaffold2size251193.g711.t1">
    <property type="protein sequence ID" value="PSAMB.scaffold2size251193.g711.t1"/>
    <property type="gene ID" value="PSAMB.scaffold2size251193.g711"/>
</dbReference>
<dbReference type="PROSITE" id="PS50244">
    <property type="entry name" value="S5A_REDUCTASE"/>
    <property type="match status" value="1"/>
</dbReference>
<keyword evidence="4 9" id="KW-1133">Transmembrane helix</keyword>
<accession>A0A914W2I4</accession>
<comment type="similarity">
    <text evidence="6 9">Belongs to the steroid 5-alpha reductase family. Polyprenal reductase subfamily.</text>
</comment>
<dbReference type="GO" id="GO:0003865">
    <property type="term" value="F:3-oxo-5-alpha-steroid 4-dehydrogenase activity"/>
    <property type="evidence" value="ECO:0007669"/>
    <property type="project" value="TreeGrafter"/>
</dbReference>
<evidence type="ECO:0000256" key="7">
    <source>
        <dbReference type="ARBA" id="ARBA00047186"/>
    </source>
</evidence>
<evidence type="ECO:0000256" key="6">
    <source>
        <dbReference type="ARBA" id="ARBA00046320"/>
    </source>
</evidence>
<evidence type="ECO:0000313" key="12">
    <source>
        <dbReference type="WBParaSite" id="PSAMB.scaffold2size251193.g711.t1"/>
    </source>
</evidence>
<dbReference type="PANTHER" id="PTHR14624:SF0">
    <property type="entry name" value="POLYPRENOL REDUCTASE"/>
    <property type="match status" value="1"/>
</dbReference>
<comment type="subcellular location">
    <subcellularLocation>
        <location evidence="1">Endomembrane system</location>
        <topology evidence="1">Multi-pass membrane protein</topology>
    </subcellularLocation>
    <subcellularLocation>
        <location evidence="9">Endoplasmic reticulum membrane</location>
    </subcellularLocation>
</comment>
<feature type="transmembrane region" description="Helical" evidence="9">
    <location>
        <begin position="90"/>
        <end position="108"/>
    </location>
</feature>
<protein>
    <recommendedName>
        <fullName evidence="7 9">Polyprenal reductase</fullName>
        <ecNumber evidence="2 9">1.3.1.94</ecNumber>
    </recommendedName>
</protein>
<keyword evidence="11" id="KW-1185">Reference proteome</keyword>
<comment type="caution">
    <text evidence="9">Lacks conserved residue(s) required for the propagation of feature annotation.</text>
</comment>
<proteinExistence type="inferred from homology"/>
<evidence type="ECO:0000259" key="10">
    <source>
        <dbReference type="Pfam" id="PF02544"/>
    </source>
</evidence>
<evidence type="ECO:0000256" key="4">
    <source>
        <dbReference type="ARBA" id="ARBA00022989"/>
    </source>
</evidence>
<evidence type="ECO:0000256" key="3">
    <source>
        <dbReference type="ARBA" id="ARBA00022692"/>
    </source>
</evidence>
<feature type="transmembrane region" description="Helical" evidence="9">
    <location>
        <begin position="60"/>
        <end position="78"/>
    </location>
</feature>
<comment type="catalytic activity">
    <reaction evidence="8 9">
        <text>a di-trans,poly-cis-dolichal + NADP(+) = a di-trans,poly-cis-polyprenal + NADPH + H(+)</text>
        <dbReference type="Rhea" id="RHEA:80727"/>
        <dbReference type="Rhea" id="RHEA-COMP:19536"/>
        <dbReference type="Rhea" id="RHEA-COMP:19537"/>
        <dbReference type="ChEBI" id="CHEBI:15378"/>
        <dbReference type="ChEBI" id="CHEBI:57783"/>
        <dbReference type="ChEBI" id="CHEBI:58349"/>
        <dbReference type="ChEBI" id="CHEBI:231623"/>
        <dbReference type="ChEBI" id="CHEBI:231637"/>
        <dbReference type="EC" id="1.3.1.94"/>
    </reaction>
    <physiologicalReaction direction="right-to-left" evidence="8 9">
        <dbReference type="Rhea" id="RHEA:80729"/>
    </physiologicalReaction>
</comment>
<dbReference type="Pfam" id="PF02544">
    <property type="entry name" value="Steroid_dh"/>
    <property type="match status" value="1"/>
</dbReference>
<evidence type="ECO:0000256" key="8">
    <source>
        <dbReference type="ARBA" id="ARBA00049427"/>
    </source>
</evidence>
<dbReference type="GO" id="GO:0006488">
    <property type="term" value="P:dolichol-linked oligosaccharide biosynthetic process"/>
    <property type="evidence" value="ECO:0007669"/>
    <property type="project" value="UniProtKB-UniRule"/>
</dbReference>
<evidence type="ECO:0000256" key="2">
    <source>
        <dbReference type="ARBA" id="ARBA00012522"/>
    </source>
</evidence>
<feature type="transmembrane region" description="Helical" evidence="9">
    <location>
        <begin position="167"/>
        <end position="186"/>
    </location>
</feature>
<dbReference type="GO" id="GO:0016095">
    <property type="term" value="P:polyprenol catabolic process"/>
    <property type="evidence" value="ECO:0007669"/>
    <property type="project" value="UniProtKB-UniRule"/>
</dbReference>
<keyword evidence="9" id="KW-0560">Oxidoreductase</keyword>
<keyword evidence="9" id="KW-0256">Endoplasmic reticulum</keyword>
<dbReference type="Proteomes" id="UP000887566">
    <property type="component" value="Unplaced"/>
</dbReference>
<keyword evidence="5 9" id="KW-0472">Membrane</keyword>
<dbReference type="GO" id="GO:0160198">
    <property type="term" value="F:polyprenal reductase activity"/>
    <property type="evidence" value="ECO:0007669"/>
    <property type="project" value="UniProtKB-EC"/>
</dbReference>
<dbReference type="InterPro" id="IPR039698">
    <property type="entry name" value="Dfg10/SRD5A3"/>
</dbReference>
<comment type="pathway">
    <text evidence="9">Protein modification; protein glycosylation.</text>
</comment>
<dbReference type="GO" id="GO:0102389">
    <property type="term" value="F:polyprenol reductase activity"/>
    <property type="evidence" value="ECO:0007669"/>
    <property type="project" value="UniProtKB-UniRule"/>
</dbReference>
<dbReference type="PANTHER" id="PTHR14624">
    <property type="entry name" value="DFG10 PROTEIN"/>
    <property type="match status" value="1"/>
</dbReference>
<evidence type="ECO:0000256" key="9">
    <source>
        <dbReference type="RuleBase" id="RU367081"/>
    </source>
</evidence>
<keyword evidence="9" id="KW-0521">NADP</keyword>
<name>A0A914W2I4_9BILA</name>
<feature type="domain" description="3-oxo-5-alpha-steroid 4-dehydrogenase C-terminal" evidence="10">
    <location>
        <begin position="93"/>
        <end position="210"/>
    </location>
</feature>
<dbReference type="GO" id="GO:0005789">
    <property type="term" value="C:endoplasmic reticulum membrane"/>
    <property type="evidence" value="ECO:0007669"/>
    <property type="project" value="UniProtKB-SubCell"/>
</dbReference>
<organism evidence="11 12">
    <name type="scientific">Plectus sambesii</name>
    <dbReference type="NCBI Taxonomy" id="2011161"/>
    <lineage>
        <taxon>Eukaryota</taxon>
        <taxon>Metazoa</taxon>
        <taxon>Ecdysozoa</taxon>
        <taxon>Nematoda</taxon>
        <taxon>Chromadorea</taxon>
        <taxon>Plectida</taxon>
        <taxon>Plectina</taxon>
        <taxon>Plectoidea</taxon>
        <taxon>Plectidae</taxon>
        <taxon>Plectus</taxon>
    </lineage>
</organism>
<reference evidence="12" key="1">
    <citation type="submission" date="2022-11" db="UniProtKB">
        <authorList>
            <consortium name="WormBaseParasite"/>
        </authorList>
    </citation>
    <scope>IDENTIFICATION</scope>
</reference>
<evidence type="ECO:0000256" key="1">
    <source>
        <dbReference type="ARBA" id="ARBA00004127"/>
    </source>
</evidence>
<evidence type="ECO:0000313" key="11">
    <source>
        <dbReference type="Proteomes" id="UP000887566"/>
    </source>
</evidence>
<dbReference type="AlphaFoldDB" id="A0A914W2I4"/>
<sequence>MRSWLRWLTWPRNRVTVDSTTGLLTLSLLWLHSVRRLFESLFVSVYSDTEMNVLHYLTGLAHYFLLPLVVVAETSGFLTATEFSTSVTSIGPMQLLGVLMFLLCSFNQHQCLTKFASMRRNHLGNITNYAHGIPFGGLFDLVSCPHFLYEIGIYASLFLCLKMAHHLWVYVLIFVVINQTIAALITHKWYSDRFKSQYPADRKALIPFIL</sequence>
<evidence type="ECO:0000256" key="5">
    <source>
        <dbReference type="ARBA" id="ARBA00023136"/>
    </source>
</evidence>
<dbReference type="InterPro" id="IPR001104">
    <property type="entry name" value="3-oxo-5_a-steroid_4-DH_C"/>
</dbReference>
<keyword evidence="3 9" id="KW-0812">Transmembrane</keyword>
<dbReference type="EC" id="1.3.1.94" evidence="2 9"/>
<comment type="function">
    <text evidence="9">Plays a key role in early steps of protein N-linked glycosylation by being involved in the conversion of polyprenol into dolichol. Acts as a polyprenal reductase that mediates the reduction of polyprenal into dolichal in a NADP-dependent mechanism. Dolichols are required for the synthesis of dolichol-linked monosaccharides and the oligosaccharide precursor used for N-glycosylation.</text>
</comment>